<dbReference type="EMBL" id="BAAAID010000018">
    <property type="protein sequence ID" value="GAA0930004.1"/>
    <property type="molecule type" value="Genomic_DNA"/>
</dbReference>
<comment type="caution">
    <text evidence="2">The sequence shown here is derived from an EMBL/GenBank/DDBJ whole genome shotgun (WGS) entry which is preliminary data.</text>
</comment>
<keyword evidence="3" id="KW-1185">Reference proteome</keyword>
<proteinExistence type="predicted"/>
<keyword evidence="1" id="KW-0472">Membrane</keyword>
<name>A0ABN1PLI0_9ACTN</name>
<evidence type="ECO:0000313" key="2">
    <source>
        <dbReference type="EMBL" id="GAA0930004.1"/>
    </source>
</evidence>
<evidence type="ECO:0000256" key="1">
    <source>
        <dbReference type="SAM" id="Phobius"/>
    </source>
</evidence>
<reference evidence="2 3" key="1">
    <citation type="journal article" date="2019" name="Int. J. Syst. Evol. Microbiol.">
        <title>The Global Catalogue of Microorganisms (GCM) 10K type strain sequencing project: providing services to taxonomists for standard genome sequencing and annotation.</title>
        <authorList>
            <consortium name="The Broad Institute Genomics Platform"/>
            <consortium name="The Broad Institute Genome Sequencing Center for Infectious Disease"/>
            <person name="Wu L."/>
            <person name="Ma J."/>
        </authorList>
    </citation>
    <scope>NUCLEOTIDE SEQUENCE [LARGE SCALE GENOMIC DNA]</scope>
    <source>
        <strain evidence="2 3">JCM 11444</strain>
    </source>
</reference>
<keyword evidence="1" id="KW-0812">Transmembrane</keyword>
<keyword evidence="1" id="KW-1133">Transmembrane helix</keyword>
<dbReference type="Proteomes" id="UP001500418">
    <property type="component" value="Unassembled WGS sequence"/>
</dbReference>
<evidence type="ECO:0000313" key="3">
    <source>
        <dbReference type="Proteomes" id="UP001500418"/>
    </source>
</evidence>
<organism evidence="2 3">
    <name type="scientific">Streptomyces rhizosphaericus</name>
    <dbReference type="NCBI Taxonomy" id="114699"/>
    <lineage>
        <taxon>Bacteria</taxon>
        <taxon>Bacillati</taxon>
        <taxon>Actinomycetota</taxon>
        <taxon>Actinomycetes</taxon>
        <taxon>Kitasatosporales</taxon>
        <taxon>Streptomycetaceae</taxon>
        <taxon>Streptomyces</taxon>
        <taxon>Streptomyces violaceusniger group</taxon>
    </lineage>
</organism>
<protein>
    <submittedName>
        <fullName evidence="2">Uncharacterized protein</fullName>
    </submittedName>
</protein>
<gene>
    <name evidence="2" type="ORF">GCM10009575_033420</name>
</gene>
<feature type="transmembrane region" description="Helical" evidence="1">
    <location>
        <begin position="27"/>
        <end position="46"/>
    </location>
</feature>
<sequence>MVALYPWAAKTSAAVESSSRRRSGDGVTVVFFSLFFFSLLFALFPVEARFLVEFGTFSFSPHGCWLLTDTVSPVMYDE</sequence>
<accession>A0ABN1PLI0</accession>